<evidence type="ECO:0000313" key="2">
    <source>
        <dbReference type="EMBL" id="CAH2238334.1"/>
    </source>
</evidence>
<dbReference type="AlphaFoldDB" id="A0A8S4RN70"/>
<gene>
    <name evidence="2" type="primary">jg17491</name>
    <name evidence="2" type="ORF">PAEG_LOCUS15440</name>
</gene>
<protein>
    <submittedName>
        <fullName evidence="2">Jg17491 protein</fullName>
    </submittedName>
</protein>
<organism evidence="2 3">
    <name type="scientific">Pararge aegeria aegeria</name>
    <dbReference type="NCBI Taxonomy" id="348720"/>
    <lineage>
        <taxon>Eukaryota</taxon>
        <taxon>Metazoa</taxon>
        <taxon>Ecdysozoa</taxon>
        <taxon>Arthropoda</taxon>
        <taxon>Hexapoda</taxon>
        <taxon>Insecta</taxon>
        <taxon>Pterygota</taxon>
        <taxon>Neoptera</taxon>
        <taxon>Endopterygota</taxon>
        <taxon>Lepidoptera</taxon>
        <taxon>Glossata</taxon>
        <taxon>Ditrysia</taxon>
        <taxon>Papilionoidea</taxon>
        <taxon>Nymphalidae</taxon>
        <taxon>Satyrinae</taxon>
        <taxon>Satyrini</taxon>
        <taxon>Parargina</taxon>
        <taxon>Pararge</taxon>
    </lineage>
</organism>
<feature type="region of interest" description="Disordered" evidence="1">
    <location>
        <begin position="1"/>
        <end position="26"/>
    </location>
</feature>
<evidence type="ECO:0000313" key="3">
    <source>
        <dbReference type="Proteomes" id="UP000838756"/>
    </source>
</evidence>
<evidence type="ECO:0000256" key="1">
    <source>
        <dbReference type="SAM" id="MobiDB-lite"/>
    </source>
</evidence>
<feature type="region of interest" description="Disordered" evidence="1">
    <location>
        <begin position="38"/>
        <end position="76"/>
    </location>
</feature>
<name>A0A8S4RN70_9NEOP</name>
<keyword evidence="3" id="KW-1185">Reference proteome</keyword>
<accession>A0A8S4RN70</accession>
<sequence>MYQIRPRVSLAASDDQNWDPDVIPDVPSRTVHCDAVAPAGREGESARELGQGASPGGLPGNTAAPLQRRSKATKYY</sequence>
<reference evidence="2" key="1">
    <citation type="submission" date="2022-03" db="EMBL/GenBank/DDBJ databases">
        <authorList>
            <person name="Lindestad O."/>
        </authorList>
    </citation>
    <scope>NUCLEOTIDE SEQUENCE</scope>
</reference>
<dbReference type="EMBL" id="CAKXAJ010025330">
    <property type="protein sequence ID" value="CAH2238334.1"/>
    <property type="molecule type" value="Genomic_DNA"/>
</dbReference>
<dbReference type="Proteomes" id="UP000838756">
    <property type="component" value="Unassembled WGS sequence"/>
</dbReference>
<comment type="caution">
    <text evidence="2">The sequence shown here is derived from an EMBL/GenBank/DDBJ whole genome shotgun (WGS) entry which is preliminary data.</text>
</comment>
<proteinExistence type="predicted"/>